<evidence type="ECO:0000313" key="1">
    <source>
        <dbReference type="EMBL" id="SEF81580.1"/>
    </source>
</evidence>
<proteinExistence type="predicted"/>
<reference evidence="1 2" key="1">
    <citation type="submission" date="2016-10" db="EMBL/GenBank/DDBJ databases">
        <authorList>
            <person name="de Groot N.N."/>
        </authorList>
    </citation>
    <scope>NUCLEOTIDE SEQUENCE [LARGE SCALE GENOMIC DNA]</scope>
    <source>
        <strain evidence="1 2">AR32</strain>
    </source>
</reference>
<dbReference type="AlphaFoldDB" id="A0A1H5V329"/>
<gene>
    <name evidence="1" type="ORF">SAMN05216354_1707</name>
</gene>
<evidence type="ECO:0000313" key="2">
    <source>
        <dbReference type="Proteomes" id="UP000236735"/>
    </source>
</evidence>
<accession>A0A1H5V329</accession>
<dbReference type="EMBL" id="FNUV01000004">
    <property type="protein sequence ID" value="SEF81580.1"/>
    <property type="molecule type" value="Genomic_DNA"/>
</dbReference>
<protein>
    <submittedName>
        <fullName evidence="1">Uncharacterized protein</fullName>
    </submittedName>
</protein>
<organism evidence="1 2">
    <name type="scientific">Xylanibacter ruminicola</name>
    <name type="common">Prevotella ruminicola</name>
    <dbReference type="NCBI Taxonomy" id="839"/>
    <lineage>
        <taxon>Bacteria</taxon>
        <taxon>Pseudomonadati</taxon>
        <taxon>Bacteroidota</taxon>
        <taxon>Bacteroidia</taxon>
        <taxon>Bacteroidales</taxon>
        <taxon>Prevotellaceae</taxon>
        <taxon>Xylanibacter</taxon>
    </lineage>
</organism>
<name>A0A1H5V329_XYLRU</name>
<dbReference type="Proteomes" id="UP000236735">
    <property type="component" value="Unassembled WGS sequence"/>
</dbReference>
<sequence>MPNFICNFAANLYYILTMQKKRVALRKLLEAVEKEILRKPDRKTLDRLSLLAGFQNWESFQEALHGETSADENYK</sequence>